<comment type="similarity">
    <text evidence="6">Belongs to the aldehyde dehydrogenase family.</text>
</comment>
<feature type="active site" evidence="5">
    <location>
        <position position="271"/>
    </location>
</feature>
<dbReference type="InterPro" id="IPR016163">
    <property type="entry name" value="Ald_DH_C"/>
</dbReference>
<dbReference type="InterPro" id="IPR015590">
    <property type="entry name" value="Aldehyde_DH_dom"/>
</dbReference>
<dbReference type="InterPro" id="IPR029510">
    <property type="entry name" value="Ald_DH_CS_GLU"/>
</dbReference>
<dbReference type="InterPro" id="IPR016162">
    <property type="entry name" value="Ald_DH_N"/>
</dbReference>
<keyword evidence="2 6" id="KW-0560">Oxidoreductase</keyword>
<dbReference type="Gene3D" id="3.40.309.10">
    <property type="entry name" value="Aldehyde Dehydrogenase, Chain A, domain 2"/>
    <property type="match status" value="1"/>
</dbReference>
<keyword evidence="3" id="KW-0520">NAD</keyword>
<organism evidence="8">
    <name type="scientific">Caldilineaceae bacterium SB0664_bin_27</name>
    <dbReference type="NCBI Taxonomy" id="2605260"/>
    <lineage>
        <taxon>Bacteria</taxon>
        <taxon>Bacillati</taxon>
        <taxon>Chloroflexota</taxon>
        <taxon>Caldilineae</taxon>
        <taxon>Caldilineales</taxon>
        <taxon>Caldilineaceae</taxon>
    </lineage>
</organism>
<dbReference type="InterPro" id="IPR044638">
    <property type="entry name" value="ALDH7A1-like"/>
</dbReference>
<gene>
    <name evidence="8" type="ORF">F4Y42_02825</name>
</gene>
<proteinExistence type="inferred from homology"/>
<dbReference type="EMBL" id="VXRG01000028">
    <property type="protein sequence ID" value="MXY92361.1"/>
    <property type="molecule type" value="Genomic_DNA"/>
</dbReference>
<dbReference type="Gene3D" id="3.40.605.10">
    <property type="entry name" value="Aldehyde Dehydrogenase, Chain A, domain 1"/>
    <property type="match status" value="1"/>
</dbReference>
<evidence type="ECO:0000256" key="4">
    <source>
        <dbReference type="ARBA" id="ARBA00024226"/>
    </source>
</evidence>
<reference evidence="8" key="1">
    <citation type="submission" date="2019-09" db="EMBL/GenBank/DDBJ databases">
        <title>Characterisation of the sponge microbiome using genome-centric metagenomics.</title>
        <authorList>
            <person name="Engelberts J.P."/>
            <person name="Robbins S.J."/>
            <person name="De Goeij J.M."/>
            <person name="Aranda M."/>
            <person name="Bell S.C."/>
            <person name="Webster N.S."/>
        </authorList>
    </citation>
    <scope>NUCLEOTIDE SEQUENCE</scope>
    <source>
        <strain evidence="8">SB0664_bin_27</strain>
    </source>
</reference>
<accession>A0A6B0YQB1</accession>
<evidence type="ECO:0000256" key="6">
    <source>
        <dbReference type="RuleBase" id="RU003345"/>
    </source>
</evidence>
<evidence type="ECO:0000259" key="7">
    <source>
        <dbReference type="Pfam" id="PF00171"/>
    </source>
</evidence>
<dbReference type="PANTHER" id="PTHR43521:SF1">
    <property type="entry name" value="ALPHA-AMINOADIPIC SEMIALDEHYDE DEHYDROGENASE"/>
    <property type="match status" value="1"/>
</dbReference>
<protein>
    <recommendedName>
        <fullName evidence="4">aldehyde dehydrogenase (NAD(+))</fullName>
        <ecNumber evidence="4">1.2.1.3</ecNumber>
    </recommendedName>
</protein>
<evidence type="ECO:0000256" key="5">
    <source>
        <dbReference type="PROSITE-ProRule" id="PRU10007"/>
    </source>
</evidence>
<sequence>MANVPGFHAVKDQVFADLGLYQQLSGLYDGQWLSGEGRPRVAVHSPINGEWLADIAVGDENDYDRLLERAWSSFEEWSLVPAPKRGEVIRAIGDRLREYVDSLGLLVTLEVGKTPVEGKGEVQEMIDIADFAVGLSRQLYGMTIASERRHHRLYEQWHPHGVVGVITAFNFPCAVWSWNAFIASVIGNVVVWKPAPESALTAIATTNVVNDVLDEHGLPPLFFLAVDGGGEMGRRMSADRRLPLLSFTGSVGTGREVAARVGKRLGRSILELGGNNAAIVTPDADMEIALRGVAFGALATAAQRCTTTRRLILHESLFDSFLPRLVEAYTTVGVGSPLDPDVLVGPLINKRAVESYAAAIGQAEKAGGRVLVGNARLELAGLEGGNYVAPTLIEGLPPDSAIVAEETFAPILYVLGYGDLDEAFAIHNCVPQGLSSAIFSNNLREVEAFLSVVGSDCGLASVNTGTAGAEIGGAFGGEKDTGGGRESGSDAWKAYARRQTVTVNYGVELPLAQGVTFDVN</sequence>
<dbReference type="GO" id="GO:0004029">
    <property type="term" value="F:aldehyde dehydrogenase (NAD+) activity"/>
    <property type="evidence" value="ECO:0007669"/>
    <property type="project" value="UniProtKB-EC"/>
</dbReference>
<name>A0A6B0YQB1_9CHLR</name>
<dbReference type="PANTHER" id="PTHR43521">
    <property type="entry name" value="ALPHA-AMINOADIPIC SEMIALDEHYDE DEHYDROGENASE"/>
    <property type="match status" value="1"/>
</dbReference>
<evidence type="ECO:0000256" key="3">
    <source>
        <dbReference type="ARBA" id="ARBA00023027"/>
    </source>
</evidence>
<evidence type="ECO:0000313" key="8">
    <source>
        <dbReference type="EMBL" id="MXY92361.1"/>
    </source>
</evidence>
<evidence type="ECO:0000256" key="2">
    <source>
        <dbReference type="ARBA" id="ARBA00023002"/>
    </source>
</evidence>
<comment type="caution">
    <text evidence="8">The sequence shown here is derived from an EMBL/GenBank/DDBJ whole genome shotgun (WGS) entry which is preliminary data.</text>
</comment>
<dbReference type="SUPFAM" id="SSF53720">
    <property type="entry name" value="ALDH-like"/>
    <property type="match status" value="1"/>
</dbReference>
<dbReference type="AlphaFoldDB" id="A0A6B0YQB1"/>
<dbReference type="PROSITE" id="PS00687">
    <property type="entry name" value="ALDEHYDE_DEHYDR_GLU"/>
    <property type="match status" value="1"/>
</dbReference>
<feature type="domain" description="Aldehyde dehydrogenase" evidence="7">
    <location>
        <begin position="32"/>
        <end position="501"/>
    </location>
</feature>
<dbReference type="EC" id="1.2.1.3" evidence="4"/>
<dbReference type="Pfam" id="PF00171">
    <property type="entry name" value="Aldedh"/>
    <property type="match status" value="1"/>
</dbReference>
<evidence type="ECO:0000256" key="1">
    <source>
        <dbReference type="ARBA" id="ARBA00011881"/>
    </source>
</evidence>
<comment type="subunit">
    <text evidence="1">Homotetramer.</text>
</comment>
<dbReference type="InterPro" id="IPR016161">
    <property type="entry name" value="Ald_DH/histidinol_DH"/>
</dbReference>